<comment type="caution">
    <text evidence="3">The sequence shown here is derived from an EMBL/GenBank/DDBJ whole genome shotgun (WGS) entry which is preliminary data.</text>
</comment>
<dbReference type="EMBL" id="JAFGDB010000104">
    <property type="protein sequence ID" value="MBN2067962.1"/>
    <property type="molecule type" value="Genomic_DNA"/>
</dbReference>
<organism evidence="3 4">
    <name type="scientific">Candidatus Iainarchaeum sp</name>
    <dbReference type="NCBI Taxonomy" id="3101447"/>
    <lineage>
        <taxon>Archaea</taxon>
        <taxon>Candidatus Iainarchaeota</taxon>
        <taxon>Candidatus Iainarchaeia</taxon>
        <taxon>Candidatus Iainarchaeales</taxon>
        <taxon>Candidatus Iainarchaeaceae</taxon>
        <taxon>Candidatus Iainarchaeum</taxon>
    </lineage>
</organism>
<sequence>MPGFKLVGREARQKGTVVKVGNTEFGSNKVAIIAGPCAIESEEQLLETALAVKEAGAAVLRGSAYKPRSSPYSFQGLEEEGLKIMAKVKKKTGLLVETEVIDARDVALVSKYVDALRIGARNMQNFSLLREVGKSQKPVILKNGISSTLDEFLCSAEYILAGGNKNVILCNRGIRTTEPELRFPVLSGSTALLKQKTHLPVIVDPSHSTGNSSLIVAASRAAIAEGADGLIIEVHPSPEKALSDKRQQLTPGQFKSLMPELERVAKAVGRGL</sequence>
<name>A0A938YTR8_9ARCH</name>
<evidence type="ECO:0000256" key="1">
    <source>
        <dbReference type="ARBA" id="ARBA00022679"/>
    </source>
</evidence>
<dbReference type="PANTHER" id="PTHR43018:SF2">
    <property type="entry name" value="PHOSPHO-2-DEHYDRO-3-DEOXYHEPTONATE ALDOLASE"/>
    <property type="match status" value="1"/>
</dbReference>
<dbReference type="InterPro" id="IPR052899">
    <property type="entry name" value="Class-I_DAHP_synthase"/>
</dbReference>
<protein>
    <submittedName>
        <fullName evidence="3">3-deoxy-7-phosphoheptulonate synthase</fullName>
        <ecNumber evidence="3">2.5.1.54</ecNumber>
    </submittedName>
</protein>
<evidence type="ECO:0000259" key="2">
    <source>
        <dbReference type="Pfam" id="PF00793"/>
    </source>
</evidence>
<dbReference type="InterPro" id="IPR013785">
    <property type="entry name" value="Aldolase_TIM"/>
</dbReference>
<dbReference type="GO" id="GO:0016832">
    <property type="term" value="F:aldehyde-lyase activity"/>
    <property type="evidence" value="ECO:0007669"/>
    <property type="project" value="InterPro"/>
</dbReference>
<dbReference type="Pfam" id="PF00793">
    <property type="entry name" value="DAHP_synth_1"/>
    <property type="match status" value="1"/>
</dbReference>
<keyword evidence="1 3" id="KW-0808">Transferase</keyword>
<gene>
    <name evidence="3" type="primary">aroF</name>
    <name evidence="3" type="ORF">JW744_05840</name>
</gene>
<reference evidence="3" key="1">
    <citation type="submission" date="2021-01" db="EMBL/GenBank/DDBJ databases">
        <title>Active Sulfur Cycling in an Early Earth Analoge.</title>
        <authorList>
            <person name="Hahn C.R."/>
            <person name="Youssef N.H."/>
            <person name="Elshahed M."/>
        </authorList>
    </citation>
    <scope>NUCLEOTIDE SEQUENCE</scope>
    <source>
        <strain evidence="3">Zod_Metabat.1151</strain>
    </source>
</reference>
<accession>A0A938YTR8</accession>
<dbReference type="NCBIfam" id="NF009239">
    <property type="entry name" value="PRK12595.1"/>
    <property type="match status" value="1"/>
</dbReference>
<dbReference type="GO" id="GO:0003849">
    <property type="term" value="F:3-deoxy-7-phosphoheptulonate synthase activity"/>
    <property type="evidence" value="ECO:0007669"/>
    <property type="project" value="UniProtKB-EC"/>
</dbReference>
<dbReference type="Gene3D" id="3.20.20.70">
    <property type="entry name" value="Aldolase class I"/>
    <property type="match status" value="1"/>
</dbReference>
<evidence type="ECO:0000313" key="3">
    <source>
        <dbReference type="EMBL" id="MBN2067962.1"/>
    </source>
</evidence>
<dbReference type="SUPFAM" id="SSF51569">
    <property type="entry name" value="Aldolase"/>
    <property type="match status" value="1"/>
</dbReference>
<dbReference type="Proteomes" id="UP000809243">
    <property type="component" value="Unassembled WGS sequence"/>
</dbReference>
<dbReference type="EC" id="2.5.1.54" evidence="3"/>
<evidence type="ECO:0000313" key="4">
    <source>
        <dbReference type="Proteomes" id="UP000809243"/>
    </source>
</evidence>
<feature type="domain" description="DAHP synthetase I/KDSA" evidence="2">
    <location>
        <begin position="27"/>
        <end position="266"/>
    </location>
</feature>
<dbReference type="PANTHER" id="PTHR43018">
    <property type="entry name" value="PHOSPHO-2-DEHYDRO-3-DEOXYHEPTONATE ALDOLASE"/>
    <property type="match status" value="1"/>
</dbReference>
<proteinExistence type="predicted"/>
<dbReference type="NCBIfam" id="NF006421">
    <property type="entry name" value="PRK08673.1"/>
    <property type="match status" value="1"/>
</dbReference>
<dbReference type="InterPro" id="IPR006268">
    <property type="entry name" value="DAHP_syn_2"/>
</dbReference>
<dbReference type="AlphaFoldDB" id="A0A938YTR8"/>
<dbReference type="GO" id="GO:0009073">
    <property type="term" value="P:aromatic amino acid family biosynthetic process"/>
    <property type="evidence" value="ECO:0007669"/>
    <property type="project" value="InterPro"/>
</dbReference>
<dbReference type="InterPro" id="IPR006218">
    <property type="entry name" value="DAHP1/KDSA"/>
</dbReference>
<dbReference type="NCBIfam" id="TIGR01361">
    <property type="entry name" value="DAHP_synth_Bsub"/>
    <property type="match status" value="1"/>
</dbReference>